<dbReference type="AlphaFoldDB" id="A0AAD9IEP9"/>
<evidence type="ECO:0000256" key="1">
    <source>
        <dbReference type="SAM" id="MobiDB-lite"/>
    </source>
</evidence>
<dbReference type="Proteomes" id="UP001255856">
    <property type="component" value="Unassembled WGS sequence"/>
</dbReference>
<gene>
    <name evidence="3" type="ORF">QBZ16_001778</name>
</gene>
<dbReference type="EMBL" id="JASFZW010000014">
    <property type="protein sequence ID" value="KAK2075670.1"/>
    <property type="molecule type" value="Genomic_DNA"/>
</dbReference>
<dbReference type="InterPro" id="IPR044237">
    <property type="entry name" value="ATXR2-like"/>
</dbReference>
<dbReference type="PANTHER" id="PTHR47436:SF1">
    <property type="entry name" value="SET DOMAIN-CONTAINING PROTEIN"/>
    <property type="match status" value="1"/>
</dbReference>
<evidence type="ECO:0000313" key="4">
    <source>
        <dbReference type="Proteomes" id="UP001255856"/>
    </source>
</evidence>
<protein>
    <recommendedName>
        <fullName evidence="2">SET domain-containing protein</fullName>
    </recommendedName>
</protein>
<sequence>MVARLLATPPPESAPEYYEELAARQPGVRVAFTKRKGKSLVATKAFAPGDLILAEPPLAAAQDPHNARVVLACQHCFRILGPSLEAHIGRALRAMHEDPELVPSDSENESEDWSDEEGPGCSQGQTPDALPSQEIASALIKGHLRMESDAEAQSPAPVWGDSGSAYCSASCRDAAWADYEGVLCRDAAAADDFASFVEATNPAFAVVARFIASTVSDAMRLMQESNKSPEEALLEAWRPVAWGQKALWWELPVADEDADDAAEYLCAMVPDARFAALCDARVIGSLLGMIELNNLALVVASPAHAWVNSRDGGGAAAGPSASALSDLARFVRRRGRTLDVDGTGFYRLHSCCNHSCVPNAHAFKRPEDDRGDAVVLALRTIETGDEITLSYIDEEAPFEERRAALMEYLFECDCPKCQARQ</sequence>
<dbReference type="InterPro" id="IPR001214">
    <property type="entry name" value="SET_dom"/>
</dbReference>
<evidence type="ECO:0000259" key="2">
    <source>
        <dbReference type="PROSITE" id="PS50280"/>
    </source>
</evidence>
<dbReference type="InterPro" id="IPR046341">
    <property type="entry name" value="SET_dom_sf"/>
</dbReference>
<dbReference type="PANTHER" id="PTHR47436">
    <property type="entry name" value="HISTONE-LYSINE N-METHYLTRANSFERASE ATXR2"/>
    <property type="match status" value="1"/>
</dbReference>
<proteinExistence type="predicted"/>
<organism evidence="3 4">
    <name type="scientific">Prototheca wickerhamii</name>
    <dbReference type="NCBI Taxonomy" id="3111"/>
    <lineage>
        <taxon>Eukaryota</taxon>
        <taxon>Viridiplantae</taxon>
        <taxon>Chlorophyta</taxon>
        <taxon>core chlorophytes</taxon>
        <taxon>Trebouxiophyceae</taxon>
        <taxon>Chlorellales</taxon>
        <taxon>Chlorellaceae</taxon>
        <taxon>Prototheca</taxon>
    </lineage>
</organism>
<dbReference type="Pfam" id="PF00856">
    <property type="entry name" value="SET"/>
    <property type="match status" value="1"/>
</dbReference>
<reference evidence="3" key="1">
    <citation type="submission" date="2021-01" db="EMBL/GenBank/DDBJ databases">
        <authorList>
            <person name="Eckstrom K.M.E."/>
        </authorList>
    </citation>
    <scope>NUCLEOTIDE SEQUENCE</scope>
    <source>
        <strain evidence="3">UVCC 0001</strain>
    </source>
</reference>
<accession>A0AAD9IEP9</accession>
<feature type="region of interest" description="Disordered" evidence="1">
    <location>
        <begin position="99"/>
        <end position="129"/>
    </location>
</feature>
<keyword evidence="4" id="KW-1185">Reference proteome</keyword>
<evidence type="ECO:0000313" key="3">
    <source>
        <dbReference type="EMBL" id="KAK2075670.1"/>
    </source>
</evidence>
<dbReference type="SUPFAM" id="SSF82199">
    <property type="entry name" value="SET domain"/>
    <property type="match status" value="1"/>
</dbReference>
<name>A0AAD9IEP9_PROWI</name>
<comment type="caution">
    <text evidence="3">The sequence shown here is derived from an EMBL/GenBank/DDBJ whole genome shotgun (WGS) entry which is preliminary data.</text>
</comment>
<dbReference type="CDD" id="cd20071">
    <property type="entry name" value="SET_SMYD"/>
    <property type="match status" value="1"/>
</dbReference>
<dbReference type="SMART" id="SM00317">
    <property type="entry name" value="SET"/>
    <property type="match status" value="1"/>
</dbReference>
<dbReference type="Gene3D" id="2.170.270.10">
    <property type="entry name" value="SET domain"/>
    <property type="match status" value="1"/>
</dbReference>
<feature type="compositionally biased region" description="Acidic residues" evidence="1">
    <location>
        <begin position="106"/>
        <end position="118"/>
    </location>
</feature>
<feature type="domain" description="SET" evidence="2">
    <location>
        <begin position="26"/>
        <end position="392"/>
    </location>
</feature>
<dbReference type="PROSITE" id="PS50280">
    <property type="entry name" value="SET"/>
    <property type="match status" value="1"/>
</dbReference>
<dbReference type="GO" id="GO:0008168">
    <property type="term" value="F:methyltransferase activity"/>
    <property type="evidence" value="ECO:0007669"/>
    <property type="project" value="InterPro"/>
</dbReference>